<reference evidence="2 3" key="1">
    <citation type="submission" date="2017-10" db="EMBL/GenBank/DDBJ databases">
        <title>Genomics of the genus Arcobacter.</title>
        <authorList>
            <person name="Perez-Cataluna A."/>
            <person name="Figueras M.J."/>
        </authorList>
    </citation>
    <scope>NUCLEOTIDE SEQUENCE [LARGE SCALE GENOMIC DNA]</scope>
    <source>
        <strain evidence="2 3">DSM 24636</strain>
    </source>
</reference>
<keyword evidence="3" id="KW-1185">Reference proteome</keyword>
<dbReference type="Pfam" id="PF03459">
    <property type="entry name" value="TOBE"/>
    <property type="match status" value="1"/>
</dbReference>
<dbReference type="EMBL" id="PDKO01000002">
    <property type="protein sequence ID" value="RXJ63943.1"/>
    <property type="molecule type" value="Genomic_DNA"/>
</dbReference>
<dbReference type="InterPro" id="IPR005116">
    <property type="entry name" value="Transp-assoc_OB_typ1"/>
</dbReference>
<dbReference type="InterPro" id="IPR008995">
    <property type="entry name" value="Mo/tungstate-bd_C_term_dom"/>
</dbReference>
<dbReference type="Gene3D" id="2.40.50.100">
    <property type="match status" value="1"/>
</dbReference>
<dbReference type="RefSeq" id="WP_129081308.1">
    <property type="nucleotide sequence ID" value="NZ_CP041070.1"/>
</dbReference>
<dbReference type="SUPFAM" id="SSF50331">
    <property type="entry name" value="MOP-like"/>
    <property type="match status" value="1"/>
</dbReference>
<name>A0A4Q0Y2M5_9BACT</name>
<organism evidence="2 3">
    <name type="scientific">Halarcobacter anaerophilus</name>
    <dbReference type="NCBI Taxonomy" id="877500"/>
    <lineage>
        <taxon>Bacteria</taxon>
        <taxon>Pseudomonadati</taxon>
        <taxon>Campylobacterota</taxon>
        <taxon>Epsilonproteobacteria</taxon>
        <taxon>Campylobacterales</taxon>
        <taxon>Arcobacteraceae</taxon>
        <taxon>Halarcobacter</taxon>
    </lineage>
</organism>
<dbReference type="OrthoDB" id="5339701at2"/>
<feature type="domain" description="Transport-associated OB type 1" evidence="1">
    <location>
        <begin position="67"/>
        <end position="125"/>
    </location>
</feature>
<dbReference type="AlphaFoldDB" id="A0A4Q0Y2M5"/>
<evidence type="ECO:0000313" key="3">
    <source>
        <dbReference type="Proteomes" id="UP000290191"/>
    </source>
</evidence>
<dbReference type="STRING" id="877500.GCA_000935065_03058"/>
<gene>
    <name evidence="2" type="ORF">CRV06_03085</name>
</gene>
<comment type="caution">
    <text evidence="2">The sequence shown here is derived from an EMBL/GenBank/DDBJ whole genome shotgun (WGS) entry which is preliminary data.</text>
</comment>
<dbReference type="Proteomes" id="UP000290191">
    <property type="component" value="Unassembled WGS sequence"/>
</dbReference>
<evidence type="ECO:0000259" key="1">
    <source>
        <dbReference type="Pfam" id="PF03459"/>
    </source>
</evidence>
<evidence type="ECO:0000313" key="2">
    <source>
        <dbReference type="EMBL" id="RXJ63943.1"/>
    </source>
</evidence>
<protein>
    <submittedName>
        <fullName evidence="2">Transporter</fullName>
    </submittedName>
</protein>
<accession>A0A4Q0Y2M5</accession>
<proteinExistence type="predicted"/>
<sequence length="133" mass="14887">MNKIVATISQIRNIENLNIVEFEFDDTKLKMISLDLNEDTKVGQKVVLTTKPTHIAIAKNLQGELSYSNQILATIEEIDQGELLCVVNSKIDNTDLQSIITTDSAKRMNLKNNDKVILLIKASDMSILEVLND</sequence>